<evidence type="ECO:0000256" key="4">
    <source>
        <dbReference type="ARBA" id="ARBA00022729"/>
    </source>
</evidence>
<keyword evidence="6" id="KW-1185">Reference proteome</keyword>
<keyword evidence="3" id="KW-0964">Secreted</keyword>
<evidence type="ECO:0000256" key="3">
    <source>
        <dbReference type="ARBA" id="ARBA00022525"/>
    </source>
</evidence>
<reference evidence="5" key="1">
    <citation type="submission" date="2022-11" db="EMBL/GenBank/DDBJ databases">
        <authorList>
            <person name="Kikuchi T."/>
        </authorList>
    </citation>
    <scope>NUCLEOTIDE SEQUENCE</scope>
    <source>
        <strain evidence="5">PS1010</strain>
    </source>
</reference>
<evidence type="ECO:0000256" key="2">
    <source>
        <dbReference type="ARBA" id="ARBA00007236"/>
    </source>
</evidence>
<dbReference type="Proteomes" id="UP001152747">
    <property type="component" value="Unassembled WGS sequence"/>
</dbReference>
<dbReference type="GO" id="GO:0005576">
    <property type="term" value="C:extracellular region"/>
    <property type="evidence" value="ECO:0007669"/>
    <property type="project" value="UniProtKB-SubCell"/>
</dbReference>
<proteinExistence type="inferred from homology"/>
<evidence type="ECO:0000313" key="6">
    <source>
        <dbReference type="Proteomes" id="UP001152747"/>
    </source>
</evidence>
<keyword evidence="4" id="KW-0732">Signal</keyword>
<dbReference type="Pfam" id="PF06083">
    <property type="entry name" value="IL17"/>
    <property type="match status" value="1"/>
</dbReference>
<sequence length="212" mass="24316">MQYSSSIIFEILFLTINVVQIDSRSNRKHHKRHVDDIEMNSCVNKASSEAHERFSKMFNRRDQEMYTFLKPTGQLFNVFSPVNGHELTVKPRSCIETASAEENNDLNLYREHPINRRATCVYQHVMNYNPLRVPASIVEVKCSCERVHLGGETYFCEPVLYDMKVMMFDEKCGDLVEKIEQISMACVTVHQLQSSGSDSIIVHKPTDPGAPV</sequence>
<dbReference type="EMBL" id="CANHGI010000004">
    <property type="protein sequence ID" value="CAI5449890.1"/>
    <property type="molecule type" value="Genomic_DNA"/>
</dbReference>
<gene>
    <name evidence="5" type="ORF">CAMP_LOCUS12527</name>
</gene>
<protein>
    <submittedName>
        <fullName evidence="5">Uncharacterized protein</fullName>
    </submittedName>
</protein>
<name>A0A9P1N3D6_9PELO</name>
<comment type="caution">
    <text evidence="5">The sequence shown here is derived from an EMBL/GenBank/DDBJ whole genome shotgun (WGS) entry which is preliminary data.</text>
</comment>
<dbReference type="GO" id="GO:0005125">
    <property type="term" value="F:cytokine activity"/>
    <property type="evidence" value="ECO:0007669"/>
    <property type="project" value="InterPro"/>
</dbReference>
<dbReference type="OrthoDB" id="5802485at2759"/>
<evidence type="ECO:0000313" key="5">
    <source>
        <dbReference type="EMBL" id="CAI5449890.1"/>
    </source>
</evidence>
<organism evidence="5 6">
    <name type="scientific">Caenorhabditis angaria</name>
    <dbReference type="NCBI Taxonomy" id="860376"/>
    <lineage>
        <taxon>Eukaryota</taxon>
        <taxon>Metazoa</taxon>
        <taxon>Ecdysozoa</taxon>
        <taxon>Nematoda</taxon>
        <taxon>Chromadorea</taxon>
        <taxon>Rhabditida</taxon>
        <taxon>Rhabditina</taxon>
        <taxon>Rhabditomorpha</taxon>
        <taxon>Rhabditoidea</taxon>
        <taxon>Rhabditidae</taxon>
        <taxon>Peloderinae</taxon>
        <taxon>Caenorhabditis</taxon>
    </lineage>
</organism>
<comment type="subcellular location">
    <subcellularLocation>
        <location evidence="1">Secreted</location>
    </subcellularLocation>
</comment>
<evidence type="ECO:0000256" key="1">
    <source>
        <dbReference type="ARBA" id="ARBA00004613"/>
    </source>
</evidence>
<dbReference type="InterPro" id="IPR010345">
    <property type="entry name" value="IL-17_fam"/>
</dbReference>
<dbReference type="InterPro" id="IPR029034">
    <property type="entry name" value="Cystine-knot_cytokine"/>
</dbReference>
<dbReference type="SUPFAM" id="SSF57501">
    <property type="entry name" value="Cystine-knot cytokines"/>
    <property type="match status" value="1"/>
</dbReference>
<comment type="similarity">
    <text evidence="2">Belongs to the IL-17 family.</text>
</comment>
<dbReference type="AlphaFoldDB" id="A0A9P1N3D6"/>
<dbReference type="Gene3D" id="2.10.90.10">
    <property type="entry name" value="Cystine-knot cytokines"/>
    <property type="match status" value="1"/>
</dbReference>
<accession>A0A9P1N3D6</accession>